<dbReference type="InParanoid" id="E4ZTB7"/>
<dbReference type="HOGENOM" id="CLU_3050758_0_0_1"/>
<dbReference type="VEuPathDB" id="FungiDB:LEMA_P117760.1"/>
<dbReference type="Proteomes" id="UP000002668">
    <property type="component" value="Genome"/>
</dbReference>
<reference evidence="3" key="1">
    <citation type="journal article" date="2011" name="Nat. Commun.">
        <title>Effector diversification within compartments of the Leptosphaeria maculans genome affected by Repeat-Induced Point mutations.</title>
        <authorList>
            <person name="Rouxel T."/>
            <person name="Grandaubert J."/>
            <person name="Hane J.K."/>
            <person name="Hoede C."/>
            <person name="van de Wouw A.P."/>
            <person name="Couloux A."/>
            <person name="Dominguez V."/>
            <person name="Anthouard V."/>
            <person name="Bally P."/>
            <person name="Bourras S."/>
            <person name="Cozijnsen A.J."/>
            <person name="Ciuffetti L.M."/>
            <person name="Degrave A."/>
            <person name="Dilmaghani A."/>
            <person name="Duret L."/>
            <person name="Fudal I."/>
            <person name="Goodwin S.B."/>
            <person name="Gout L."/>
            <person name="Glaser N."/>
            <person name="Linglin J."/>
            <person name="Kema G.H.J."/>
            <person name="Lapalu N."/>
            <person name="Lawrence C.B."/>
            <person name="May K."/>
            <person name="Meyer M."/>
            <person name="Ollivier B."/>
            <person name="Poulain J."/>
            <person name="Schoch C.L."/>
            <person name="Simon A."/>
            <person name="Spatafora J.W."/>
            <person name="Stachowiak A."/>
            <person name="Turgeon B.G."/>
            <person name="Tyler B.M."/>
            <person name="Vincent D."/>
            <person name="Weissenbach J."/>
            <person name="Amselem J."/>
            <person name="Quesneville H."/>
            <person name="Oliver R.P."/>
            <person name="Wincker P."/>
            <person name="Balesdent M.-H."/>
            <person name="Howlett B.J."/>
        </authorList>
    </citation>
    <scope>NUCLEOTIDE SEQUENCE [LARGE SCALE GENOMIC DNA]</scope>
    <source>
        <strain evidence="3">JN3 / isolate v23.1.3 / race Av1-4-5-6-7-8</strain>
    </source>
</reference>
<keyword evidence="3" id="KW-1185">Reference proteome</keyword>
<name>E4ZTB7_LEPMJ</name>
<sequence length="54" mass="5600">MQDANAGAPIGAARRTGARDLSAGYNHPTTVLVQLAALSGETVILWCAFAMIVE</sequence>
<evidence type="ECO:0000256" key="1">
    <source>
        <dbReference type="SAM" id="Phobius"/>
    </source>
</evidence>
<accession>E4ZTB7</accession>
<keyword evidence="1" id="KW-1133">Transmembrane helix</keyword>
<evidence type="ECO:0000313" key="3">
    <source>
        <dbReference type="Proteomes" id="UP000002668"/>
    </source>
</evidence>
<protein>
    <submittedName>
        <fullName evidence="2">Predicted protein</fullName>
    </submittedName>
</protein>
<organism evidence="3">
    <name type="scientific">Leptosphaeria maculans (strain JN3 / isolate v23.1.3 / race Av1-4-5-6-7-8)</name>
    <name type="common">Blackleg fungus</name>
    <name type="synonym">Phoma lingam</name>
    <dbReference type="NCBI Taxonomy" id="985895"/>
    <lineage>
        <taxon>Eukaryota</taxon>
        <taxon>Fungi</taxon>
        <taxon>Dikarya</taxon>
        <taxon>Ascomycota</taxon>
        <taxon>Pezizomycotina</taxon>
        <taxon>Dothideomycetes</taxon>
        <taxon>Pleosporomycetidae</taxon>
        <taxon>Pleosporales</taxon>
        <taxon>Pleosporineae</taxon>
        <taxon>Leptosphaeriaceae</taxon>
        <taxon>Plenodomus</taxon>
        <taxon>Plenodomus lingam/Leptosphaeria maculans species complex</taxon>
    </lineage>
</organism>
<gene>
    <name evidence="2" type="ORF">LEMA_P117760.1</name>
</gene>
<keyword evidence="1" id="KW-0472">Membrane</keyword>
<evidence type="ECO:0000313" key="2">
    <source>
        <dbReference type="EMBL" id="CBX94773.1"/>
    </source>
</evidence>
<dbReference type="EMBL" id="FP929125">
    <property type="protein sequence ID" value="CBX94773.1"/>
    <property type="molecule type" value="Genomic_DNA"/>
</dbReference>
<dbReference type="AlphaFoldDB" id="E4ZTB7"/>
<proteinExistence type="predicted"/>
<keyword evidence="1" id="KW-0812">Transmembrane</keyword>
<feature type="transmembrane region" description="Helical" evidence="1">
    <location>
        <begin position="31"/>
        <end position="53"/>
    </location>
</feature>